<feature type="transmembrane region" description="Helical" evidence="1">
    <location>
        <begin position="98"/>
        <end position="116"/>
    </location>
</feature>
<dbReference type="RefSeq" id="WP_063970515.1">
    <property type="nucleotide sequence ID" value="NZ_JAMXLT020000027.1"/>
</dbReference>
<evidence type="ECO:0000313" key="3">
    <source>
        <dbReference type="Proteomes" id="UP001204439"/>
    </source>
</evidence>
<accession>A0ABU4JKE3</accession>
<feature type="transmembrane region" description="Helical" evidence="1">
    <location>
        <begin position="59"/>
        <end position="78"/>
    </location>
</feature>
<feature type="transmembrane region" description="Helical" evidence="1">
    <location>
        <begin position="7"/>
        <end position="23"/>
    </location>
</feature>
<name>A0ABU4JKE3_9FLAO</name>
<dbReference type="EMBL" id="JAMXLT020000027">
    <property type="protein sequence ID" value="MDW8550167.1"/>
    <property type="molecule type" value="Genomic_DNA"/>
</dbReference>
<protein>
    <submittedName>
        <fullName evidence="2">DUF2809 domain-containing protein</fullName>
    </submittedName>
</protein>
<keyword evidence="1" id="KW-0472">Membrane</keyword>
<evidence type="ECO:0000256" key="1">
    <source>
        <dbReference type="SAM" id="Phobius"/>
    </source>
</evidence>
<proteinExistence type="predicted"/>
<reference evidence="2 3" key="1">
    <citation type="submission" date="2023-11" db="EMBL/GenBank/DDBJ databases">
        <title>First isolation, identification, and characterization of non-pathogenic Epilithonimonas ginsengisoli isolated from diseased farmed rainbow trout (Oncorhynchus mykiss) in Chile.</title>
        <authorList>
            <person name="Miranda C.D."/>
            <person name="Irgang R."/>
            <person name="Concha C."/>
            <person name="Rojas R."/>
            <person name="Avendano R."/>
        </authorList>
    </citation>
    <scope>NUCLEOTIDE SEQUENCE [LARGE SCALE GENOMIC DNA]</scope>
    <source>
        <strain evidence="2 3">FP99</strain>
    </source>
</reference>
<feature type="transmembrane region" description="Helical" evidence="1">
    <location>
        <begin position="29"/>
        <end position="47"/>
    </location>
</feature>
<sequence>MKFNLKYFLIAVAIFVVEVLIATKLKDIFFVRAYLGDVFVVMLMYYFIKAFFDLDATKLIIGIFVFSCLIEFLQYFHFGELLGFKDNRIVMIVLGNSFSWIDILCYFAGCVILYLIEFRNLSKV</sequence>
<keyword evidence="1" id="KW-1133">Transmembrane helix</keyword>
<keyword evidence="1" id="KW-0812">Transmembrane</keyword>
<gene>
    <name evidence="2" type="ORF">NG800_014665</name>
</gene>
<comment type="caution">
    <text evidence="2">The sequence shown here is derived from an EMBL/GenBank/DDBJ whole genome shotgun (WGS) entry which is preliminary data.</text>
</comment>
<dbReference type="Pfam" id="PF10990">
    <property type="entry name" value="DUF2809"/>
    <property type="match status" value="1"/>
</dbReference>
<organism evidence="2 3">
    <name type="scientific">Epilithonimonas ginsengisoli</name>
    <dbReference type="NCBI Taxonomy" id="1245592"/>
    <lineage>
        <taxon>Bacteria</taxon>
        <taxon>Pseudomonadati</taxon>
        <taxon>Bacteroidota</taxon>
        <taxon>Flavobacteriia</taxon>
        <taxon>Flavobacteriales</taxon>
        <taxon>Weeksellaceae</taxon>
        <taxon>Chryseobacterium group</taxon>
        <taxon>Epilithonimonas</taxon>
    </lineage>
</organism>
<keyword evidence="3" id="KW-1185">Reference proteome</keyword>
<evidence type="ECO:0000313" key="2">
    <source>
        <dbReference type="EMBL" id="MDW8550167.1"/>
    </source>
</evidence>
<dbReference type="Proteomes" id="UP001204439">
    <property type="component" value="Unassembled WGS sequence"/>
</dbReference>
<dbReference type="InterPro" id="IPR021257">
    <property type="entry name" value="DUF2809"/>
</dbReference>